<dbReference type="EMBL" id="QUSW01000003">
    <property type="protein sequence ID" value="RQP24575.1"/>
    <property type="molecule type" value="Genomic_DNA"/>
</dbReference>
<evidence type="ECO:0000256" key="1">
    <source>
        <dbReference type="SAM" id="MobiDB-lite"/>
    </source>
</evidence>
<comment type="caution">
    <text evidence="2">The sequence shown here is derived from an EMBL/GenBank/DDBJ whole genome shotgun (WGS) entry which is preliminary data.</text>
</comment>
<name>A0A3N7K0N2_9BURK</name>
<reference evidence="2 3" key="1">
    <citation type="submission" date="2018-08" db="EMBL/GenBank/DDBJ databases">
        <authorList>
            <person name="Khan S.A."/>
            <person name="Jeon C.O."/>
            <person name="Chun B.H."/>
            <person name="Jeong S.E."/>
        </authorList>
    </citation>
    <scope>NUCLEOTIDE SEQUENCE [LARGE SCALE GENOMIC DNA]</scope>
    <source>
        <strain evidence="2 3">S-16</strain>
    </source>
</reference>
<accession>A0A3N7K0N2</accession>
<dbReference type="AlphaFoldDB" id="A0A3N7K0N2"/>
<keyword evidence="3" id="KW-1185">Reference proteome</keyword>
<sequence>MAGQKAGSRGTGLAVVVALHVLIGWALASGLARQAIEIVKKPITMSIIPEVAPPPPPPPPPKVEKIKETPKVQAPPPPAYVPPPEVQVAAPPPPIVAVQAEPPKEPVVIEPPPPPAPPAPKPVARQEVSVACPGYQAVIEQMLGDAFERVGIAGTVRSRLTIRGNQVVDVVQLSGPKEYTKYIQPAIKRLKCSSGGEDVQVNLDVQFKP</sequence>
<dbReference type="OrthoDB" id="8904022at2"/>
<feature type="compositionally biased region" description="Pro residues" evidence="1">
    <location>
        <begin position="51"/>
        <end position="61"/>
    </location>
</feature>
<feature type="region of interest" description="Disordered" evidence="1">
    <location>
        <begin position="49"/>
        <end position="81"/>
    </location>
</feature>
<reference evidence="2 3" key="2">
    <citation type="submission" date="2018-12" db="EMBL/GenBank/DDBJ databases">
        <title>Rhizobacter gummiphilus sp. nov., a rubber-degrading bacterium isolated from the soil of a botanical garden in Japan.</title>
        <authorList>
            <person name="Shunsuke S.S."/>
        </authorList>
    </citation>
    <scope>NUCLEOTIDE SEQUENCE [LARGE SCALE GENOMIC DNA]</scope>
    <source>
        <strain evidence="2 3">S-16</strain>
    </source>
</reference>
<proteinExistence type="predicted"/>
<protein>
    <submittedName>
        <fullName evidence="2">Energy transducer TonB</fullName>
    </submittedName>
</protein>
<evidence type="ECO:0000313" key="3">
    <source>
        <dbReference type="Proteomes" id="UP000267464"/>
    </source>
</evidence>
<evidence type="ECO:0000313" key="2">
    <source>
        <dbReference type="EMBL" id="RQP24575.1"/>
    </source>
</evidence>
<dbReference type="Proteomes" id="UP000267464">
    <property type="component" value="Unassembled WGS sequence"/>
</dbReference>
<organism evidence="2 3">
    <name type="scientific">Piscinibacter terrae</name>
    <dbReference type="NCBI Taxonomy" id="2496871"/>
    <lineage>
        <taxon>Bacteria</taxon>
        <taxon>Pseudomonadati</taxon>
        <taxon>Pseudomonadota</taxon>
        <taxon>Betaproteobacteria</taxon>
        <taxon>Burkholderiales</taxon>
        <taxon>Sphaerotilaceae</taxon>
        <taxon>Piscinibacter</taxon>
    </lineage>
</organism>
<gene>
    <name evidence="2" type="ORF">DZC73_11625</name>
</gene>